<feature type="region of interest" description="Disordered" evidence="1">
    <location>
        <begin position="86"/>
        <end position="109"/>
    </location>
</feature>
<accession>A0AAW7X2E2</accession>
<reference evidence="2" key="1">
    <citation type="submission" date="2023-07" db="EMBL/GenBank/DDBJ databases">
        <title>Genome content predicts the carbon catabolic preferences of heterotrophic bacteria.</title>
        <authorList>
            <person name="Gralka M."/>
        </authorList>
    </citation>
    <scope>NUCLEOTIDE SEQUENCE</scope>
    <source>
        <strain evidence="2">I3M17_2</strain>
    </source>
</reference>
<evidence type="ECO:0000313" key="3">
    <source>
        <dbReference type="Proteomes" id="UP001169760"/>
    </source>
</evidence>
<dbReference type="EMBL" id="JAUOPB010000003">
    <property type="protein sequence ID" value="MDO6421911.1"/>
    <property type="molecule type" value="Genomic_DNA"/>
</dbReference>
<dbReference type="RefSeq" id="WP_216065532.1">
    <property type="nucleotide sequence ID" value="NZ_CP123764.1"/>
</dbReference>
<organism evidence="2 3">
    <name type="scientific">Saccharophagus degradans</name>
    <dbReference type="NCBI Taxonomy" id="86304"/>
    <lineage>
        <taxon>Bacteria</taxon>
        <taxon>Pseudomonadati</taxon>
        <taxon>Pseudomonadota</taxon>
        <taxon>Gammaproteobacteria</taxon>
        <taxon>Cellvibrionales</taxon>
        <taxon>Cellvibrionaceae</taxon>
        <taxon>Saccharophagus</taxon>
    </lineage>
</organism>
<evidence type="ECO:0000313" key="2">
    <source>
        <dbReference type="EMBL" id="MDO6421911.1"/>
    </source>
</evidence>
<comment type="caution">
    <text evidence="2">The sequence shown here is derived from an EMBL/GenBank/DDBJ whole genome shotgun (WGS) entry which is preliminary data.</text>
</comment>
<name>A0AAW7X2E2_9GAMM</name>
<sequence length="115" mass="13312">MNYNKPMIDLVQEIRRRVPSEDKPSIKLANPDLLSELVILYQKSTDNVMKALTRELMIMAGKEWETRLATNSAAKGKYITHTYRGQTQLLEKPPTTPPPVPREKKRFYRGQEVLV</sequence>
<dbReference type="AlphaFoldDB" id="A0AAW7X2E2"/>
<evidence type="ECO:0000256" key="1">
    <source>
        <dbReference type="SAM" id="MobiDB-lite"/>
    </source>
</evidence>
<proteinExistence type="predicted"/>
<protein>
    <submittedName>
        <fullName evidence="2">Uncharacterized protein</fullName>
    </submittedName>
</protein>
<dbReference type="Proteomes" id="UP001169760">
    <property type="component" value="Unassembled WGS sequence"/>
</dbReference>
<gene>
    <name evidence="2" type="ORF">Q4521_05455</name>
</gene>